<dbReference type="PANTHER" id="PTHR45138:SF9">
    <property type="entry name" value="DIGUANYLATE CYCLASE DGCM-RELATED"/>
    <property type="match status" value="1"/>
</dbReference>
<dbReference type="PROSITE" id="PS50887">
    <property type="entry name" value="GGDEF"/>
    <property type="match status" value="1"/>
</dbReference>
<dbReference type="Proteomes" id="UP000199600">
    <property type="component" value="Unassembled WGS sequence"/>
</dbReference>
<dbReference type="Gene3D" id="3.30.450.20">
    <property type="entry name" value="PAS domain"/>
    <property type="match status" value="1"/>
</dbReference>
<keyword evidence="10" id="KW-1185">Reference proteome</keyword>
<protein>
    <recommendedName>
        <fullName evidence="2">diguanylate cyclase</fullName>
        <ecNumber evidence="2">2.7.7.65</ecNumber>
    </recommendedName>
</protein>
<evidence type="ECO:0000256" key="5">
    <source>
        <dbReference type="ARBA" id="ARBA00023136"/>
    </source>
</evidence>
<dbReference type="CDD" id="cd01949">
    <property type="entry name" value="GGDEF"/>
    <property type="match status" value="1"/>
</dbReference>
<feature type="domain" description="GGDEF" evidence="8">
    <location>
        <begin position="383"/>
        <end position="514"/>
    </location>
</feature>
<dbReference type="GO" id="GO:0016020">
    <property type="term" value="C:membrane"/>
    <property type="evidence" value="ECO:0007669"/>
    <property type="project" value="UniProtKB-SubCell"/>
</dbReference>
<sequence>MSDSRLISSASSITVGRLRKRCILALALIALLTVVSQVGVQYLIASQDYDSRVVNIAGRQRMLSQRITKMTYYIAQAESAQSAAIFRLQLAEMLSLWQRSHQGLLRGDVDLGLPGKNSDEVIALFKQIEPDYQAMVTAARHLVEASERGESISQDVQQIREHEQNFLQGMDAIVFHYDEEAKAKISAARWYFLILMTITLIVLALEAVLIFAPVTRRIRHDMRTLEKKEEDMHSLFSGNPTAMLLVNRKDLAIIKANEKACDLLGAAAEEISRNDLRSYLDATSDTNGVFLDAIGKHEPLSSYEVVLLDAQRTEVSALASIREIDFAGHEVYLLGLTNISELKKAQQTLEYYATYDEMTGLLNRRTGLLVLENALARAKRDRRELVVCFLDLDGLKATNDRFGHAEGDWMLRTTAKALTDSIRSGDVAVRLGGDEFLMIFHDCPVAEATRLLARIEEKLGAVETRELKPFPISVSYGLAAYDPVLHSTPDDLIAEADALMYIAKQKRKQPAAGA</sequence>
<organism evidence="9 10">
    <name type="scientific">Candidatus Propionivibrio aalborgensis</name>
    <dbReference type="NCBI Taxonomy" id="1860101"/>
    <lineage>
        <taxon>Bacteria</taxon>
        <taxon>Pseudomonadati</taxon>
        <taxon>Pseudomonadota</taxon>
        <taxon>Betaproteobacteria</taxon>
        <taxon>Rhodocyclales</taxon>
        <taxon>Rhodocyclaceae</taxon>
        <taxon>Propionivibrio</taxon>
    </lineage>
</organism>
<keyword evidence="4 7" id="KW-1133">Transmembrane helix</keyword>
<evidence type="ECO:0000313" key="9">
    <source>
        <dbReference type="EMBL" id="SBT05268.1"/>
    </source>
</evidence>
<dbReference type="SUPFAM" id="SSF55785">
    <property type="entry name" value="PYP-like sensor domain (PAS domain)"/>
    <property type="match status" value="1"/>
</dbReference>
<evidence type="ECO:0000256" key="1">
    <source>
        <dbReference type="ARBA" id="ARBA00004141"/>
    </source>
</evidence>
<gene>
    <name evidence="9" type="ORF">PROAA_1480010</name>
</gene>
<evidence type="ECO:0000256" key="2">
    <source>
        <dbReference type="ARBA" id="ARBA00012528"/>
    </source>
</evidence>
<name>A0A1A8XMU5_9RHOO</name>
<dbReference type="SUPFAM" id="SSF55073">
    <property type="entry name" value="Nucleotide cyclase"/>
    <property type="match status" value="1"/>
</dbReference>
<evidence type="ECO:0000256" key="6">
    <source>
        <dbReference type="ARBA" id="ARBA00034247"/>
    </source>
</evidence>
<dbReference type="InterPro" id="IPR029095">
    <property type="entry name" value="NarX-like_N"/>
</dbReference>
<dbReference type="Pfam" id="PF13675">
    <property type="entry name" value="PilJ"/>
    <property type="match status" value="1"/>
</dbReference>
<dbReference type="EC" id="2.7.7.65" evidence="2"/>
<dbReference type="Pfam" id="PF13188">
    <property type="entry name" value="PAS_8"/>
    <property type="match status" value="1"/>
</dbReference>
<feature type="transmembrane region" description="Helical" evidence="7">
    <location>
        <begin position="190"/>
        <end position="214"/>
    </location>
</feature>
<dbReference type="SMART" id="SM00267">
    <property type="entry name" value="GGDEF"/>
    <property type="match status" value="1"/>
</dbReference>
<dbReference type="InterPro" id="IPR000014">
    <property type="entry name" value="PAS"/>
</dbReference>
<proteinExistence type="predicted"/>
<evidence type="ECO:0000256" key="3">
    <source>
        <dbReference type="ARBA" id="ARBA00022692"/>
    </source>
</evidence>
<dbReference type="GO" id="GO:0052621">
    <property type="term" value="F:diguanylate cyclase activity"/>
    <property type="evidence" value="ECO:0007669"/>
    <property type="project" value="UniProtKB-EC"/>
</dbReference>
<comment type="catalytic activity">
    <reaction evidence="6">
        <text>2 GTP = 3',3'-c-di-GMP + 2 diphosphate</text>
        <dbReference type="Rhea" id="RHEA:24898"/>
        <dbReference type="ChEBI" id="CHEBI:33019"/>
        <dbReference type="ChEBI" id="CHEBI:37565"/>
        <dbReference type="ChEBI" id="CHEBI:58805"/>
        <dbReference type="EC" id="2.7.7.65"/>
    </reaction>
</comment>
<dbReference type="PANTHER" id="PTHR45138">
    <property type="entry name" value="REGULATORY COMPONENTS OF SENSORY TRANSDUCTION SYSTEM"/>
    <property type="match status" value="1"/>
</dbReference>
<dbReference type="Gene3D" id="3.30.70.270">
    <property type="match status" value="1"/>
</dbReference>
<evidence type="ECO:0000256" key="7">
    <source>
        <dbReference type="SAM" id="Phobius"/>
    </source>
</evidence>
<dbReference type="AlphaFoldDB" id="A0A1A8XMU5"/>
<reference evidence="9 10" key="1">
    <citation type="submission" date="2016-06" db="EMBL/GenBank/DDBJ databases">
        <authorList>
            <person name="Kjaerup R.B."/>
            <person name="Dalgaard T.S."/>
            <person name="Juul-Madsen H.R."/>
        </authorList>
    </citation>
    <scope>NUCLEOTIDE SEQUENCE [LARGE SCALE GENOMIC DNA]</scope>
    <source>
        <strain evidence="9">2</strain>
    </source>
</reference>
<dbReference type="Pfam" id="PF00990">
    <property type="entry name" value="GGDEF"/>
    <property type="match status" value="1"/>
</dbReference>
<keyword evidence="3 7" id="KW-0812">Transmembrane</keyword>
<evidence type="ECO:0000313" key="10">
    <source>
        <dbReference type="Proteomes" id="UP000199600"/>
    </source>
</evidence>
<accession>A0A1A8XMU5</accession>
<keyword evidence="5 7" id="KW-0472">Membrane</keyword>
<dbReference type="RefSeq" id="WP_222102085.1">
    <property type="nucleotide sequence ID" value="NZ_FLQY01000055.1"/>
</dbReference>
<dbReference type="EMBL" id="FLQY01000055">
    <property type="protein sequence ID" value="SBT05268.1"/>
    <property type="molecule type" value="Genomic_DNA"/>
</dbReference>
<dbReference type="NCBIfam" id="TIGR00254">
    <property type="entry name" value="GGDEF"/>
    <property type="match status" value="1"/>
</dbReference>
<dbReference type="InterPro" id="IPR000160">
    <property type="entry name" value="GGDEF_dom"/>
</dbReference>
<evidence type="ECO:0000259" key="8">
    <source>
        <dbReference type="PROSITE" id="PS50887"/>
    </source>
</evidence>
<dbReference type="InterPro" id="IPR043128">
    <property type="entry name" value="Rev_trsase/Diguanyl_cyclase"/>
</dbReference>
<comment type="subcellular location">
    <subcellularLocation>
        <location evidence="1">Membrane</location>
        <topology evidence="1">Multi-pass membrane protein</topology>
    </subcellularLocation>
</comment>
<dbReference type="InterPro" id="IPR050469">
    <property type="entry name" value="Diguanylate_Cyclase"/>
</dbReference>
<dbReference type="InterPro" id="IPR029787">
    <property type="entry name" value="Nucleotide_cyclase"/>
</dbReference>
<evidence type="ECO:0000256" key="4">
    <source>
        <dbReference type="ARBA" id="ARBA00022989"/>
    </source>
</evidence>
<dbReference type="InterPro" id="IPR035965">
    <property type="entry name" value="PAS-like_dom_sf"/>
</dbReference>